<organism evidence="1 2">
    <name type="scientific">Aspergillus melleus</name>
    <dbReference type="NCBI Taxonomy" id="138277"/>
    <lineage>
        <taxon>Eukaryota</taxon>
        <taxon>Fungi</taxon>
        <taxon>Dikarya</taxon>
        <taxon>Ascomycota</taxon>
        <taxon>Pezizomycotina</taxon>
        <taxon>Eurotiomycetes</taxon>
        <taxon>Eurotiomycetidae</taxon>
        <taxon>Eurotiales</taxon>
        <taxon>Aspergillaceae</taxon>
        <taxon>Aspergillus</taxon>
        <taxon>Aspergillus subgen. Circumdati</taxon>
    </lineage>
</organism>
<protein>
    <submittedName>
        <fullName evidence="1">Uncharacterized protein</fullName>
    </submittedName>
</protein>
<name>A0ACC3B1S0_9EURO</name>
<reference evidence="1 2" key="1">
    <citation type="journal article" date="2023" name="ACS Omega">
        <title>Identification of the Neoaspergillic Acid Biosynthesis Gene Cluster by Establishing an In Vitro CRISPR-Ribonucleoprotein Genetic System in Aspergillus melleus.</title>
        <authorList>
            <person name="Yuan B."/>
            <person name="Grau M.F."/>
            <person name="Murata R.M."/>
            <person name="Torok T."/>
            <person name="Venkateswaran K."/>
            <person name="Stajich J.E."/>
            <person name="Wang C.C.C."/>
        </authorList>
    </citation>
    <scope>NUCLEOTIDE SEQUENCE [LARGE SCALE GENOMIC DNA]</scope>
    <source>
        <strain evidence="1 2">IMV 1140</strain>
    </source>
</reference>
<dbReference type="EMBL" id="JAOPJF010000032">
    <property type="protein sequence ID" value="KAK1144228.1"/>
    <property type="molecule type" value="Genomic_DNA"/>
</dbReference>
<keyword evidence="2" id="KW-1185">Reference proteome</keyword>
<evidence type="ECO:0000313" key="2">
    <source>
        <dbReference type="Proteomes" id="UP001177260"/>
    </source>
</evidence>
<accession>A0ACC3B1S0</accession>
<gene>
    <name evidence="1" type="ORF">N8T08_005641</name>
</gene>
<evidence type="ECO:0000313" key="1">
    <source>
        <dbReference type="EMBL" id="KAK1144228.1"/>
    </source>
</evidence>
<sequence length="89" mass="10044">MVAPVRIQERFGGYRPEAQWWVVEKLKSDHRLSQSTWTAEKWIKFGRVSAIDSTRCAGHESPVCDASPLAGDDRKLHQIRTRLIGSAAP</sequence>
<dbReference type="Proteomes" id="UP001177260">
    <property type="component" value="Unassembled WGS sequence"/>
</dbReference>
<proteinExistence type="predicted"/>
<comment type="caution">
    <text evidence="1">The sequence shown here is derived from an EMBL/GenBank/DDBJ whole genome shotgun (WGS) entry which is preliminary data.</text>
</comment>